<evidence type="ECO:0000256" key="1">
    <source>
        <dbReference type="SAM" id="Phobius"/>
    </source>
</evidence>
<feature type="transmembrane region" description="Helical" evidence="1">
    <location>
        <begin position="105"/>
        <end position="126"/>
    </location>
</feature>
<feature type="transmembrane region" description="Helical" evidence="1">
    <location>
        <begin position="205"/>
        <end position="223"/>
    </location>
</feature>
<dbReference type="PANTHER" id="PTHR35394:SF5">
    <property type="entry name" value="DUF3176 DOMAIN-CONTAINING PROTEIN"/>
    <property type="match status" value="1"/>
</dbReference>
<gene>
    <name evidence="2" type="ORF">K469DRAFT_733964</name>
</gene>
<feature type="transmembrane region" description="Helical" evidence="1">
    <location>
        <begin position="567"/>
        <end position="587"/>
    </location>
</feature>
<keyword evidence="1" id="KW-0472">Membrane</keyword>
<organism evidence="2 3">
    <name type="scientific">Zopfia rhizophila CBS 207.26</name>
    <dbReference type="NCBI Taxonomy" id="1314779"/>
    <lineage>
        <taxon>Eukaryota</taxon>
        <taxon>Fungi</taxon>
        <taxon>Dikarya</taxon>
        <taxon>Ascomycota</taxon>
        <taxon>Pezizomycotina</taxon>
        <taxon>Dothideomycetes</taxon>
        <taxon>Dothideomycetes incertae sedis</taxon>
        <taxon>Zopfiaceae</taxon>
        <taxon>Zopfia</taxon>
    </lineage>
</organism>
<dbReference type="OrthoDB" id="5242705at2759"/>
<dbReference type="PANTHER" id="PTHR35394">
    <property type="entry name" value="DUF3176 DOMAIN-CONTAINING PROTEIN"/>
    <property type="match status" value="1"/>
</dbReference>
<keyword evidence="3" id="KW-1185">Reference proteome</keyword>
<keyword evidence="1" id="KW-1133">Transmembrane helix</keyword>
<dbReference type="AlphaFoldDB" id="A0A6A6EVS2"/>
<protein>
    <submittedName>
        <fullName evidence="2">Uncharacterized protein</fullName>
    </submittedName>
</protein>
<name>A0A6A6EVS2_9PEZI</name>
<dbReference type="InterPro" id="IPR021514">
    <property type="entry name" value="DUF3176"/>
</dbReference>
<proteinExistence type="predicted"/>
<dbReference type="Proteomes" id="UP000800200">
    <property type="component" value="Unassembled WGS sequence"/>
</dbReference>
<accession>A0A6A6EVS2</accession>
<feature type="transmembrane region" description="Helical" evidence="1">
    <location>
        <begin position="133"/>
        <end position="157"/>
    </location>
</feature>
<reference evidence="2" key="1">
    <citation type="journal article" date="2020" name="Stud. Mycol.">
        <title>101 Dothideomycetes genomes: a test case for predicting lifestyles and emergence of pathogens.</title>
        <authorList>
            <person name="Haridas S."/>
            <person name="Albert R."/>
            <person name="Binder M."/>
            <person name="Bloem J."/>
            <person name="Labutti K."/>
            <person name="Salamov A."/>
            <person name="Andreopoulos B."/>
            <person name="Baker S."/>
            <person name="Barry K."/>
            <person name="Bills G."/>
            <person name="Bluhm B."/>
            <person name="Cannon C."/>
            <person name="Castanera R."/>
            <person name="Culley D."/>
            <person name="Daum C."/>
            <person name="Ezra D."/>
            <person name="Gonzalez J."/>
            <person name="Henrissat B."/>
            <person name="Kuo A."/>
            <person name="Liang C."/>
            <person name="Lipzen A."/>
            <person name="Lutzoni F."/>
            <person name="Magnuson J."/>
            <person name="Mondo S."/>
            <person name="Nolan M."/>
            <person name="Ohm R."/>
            <person name="Pangilinan J."/>
            <person name="Park H.-J."/>
            <person name="Ramirez L."/>
            <person name="Alfaro M."/>
            <person name="Sun H."/>
            <person name="Tritt A."/>
            <person name="Yoshinaga Y."/>
            <person name="Zwiers L.-H."/>
            <person name="Turgeon B."/>
            <person name="Goodwin S."/>
            <person name="Spatafora J."/>
            <person name="Crous P."/>
            <person name="Grigoriev I."/>
        </authorList>
    </citation>
    <scope>NUCLEOTIDE SEQUENCE</scope>
    <source>
        <strain evidence="2">CBS 207.26</strain>
    </source>
</reference>
<dbReference type="Pfam" id="PF11374">
    <property type="entry name" value="DUF3176"/>
    <property type="match status" value="1"/>
</dbReference>
<sequence length="649" mass="71899">MVRPSQLEVQEANGRNRAWSIGSELLGHYETEAQGRQVRIPPPNYHVSYSHSSAIIDIRGGTNPMTHGRVLGEPVDKQRYGIPPLARASTSFYDRVLTDWWWWELFSWLVSFFSVAAIVGVLVYYEGRKQPEYLVLGITINAYIAVFAAVAKAALILPVSEAIGQMKWMWFRRQSKLWDFFTFDSASRGPWGSLMLLGTTKCRHLVSLGAAIMILALAFEPFFQQIISYPTRDVVVGNSSVFVSTVYAGAEIKDITPSGSTNYYAPVSAMSMSLAIDSAIFTGNGDVRPPPSICPSGRCNWTTYSSLGVCHKCQDVSNLLEYTCQNHTVMEYVGGTVSARNPCGYQLNGTFLVGVSGYKQGRTLSLSTFVANSQKNRSALDIYWNSTLYGNITNSIIDFYVAYTPGGPSEVQKNSTPVLLECLMSWCVKSLRSSHFGGFLREDILETSVIRTNSQLSNIQGVEGSPAFSIVTKERKTFTIGENTTEALRDKLQSTLPKLLLDVNQDSAGQFPGIWNFIQRPPYDINPYLENLTTAMTNNMRSIVNGTETIVGAAWGSEKYVTIRWEWITLPAALLIGSFVFVCTTIVRSRKQNAAAWKSSALATLLHGLTEEARGQFEPNASPSEIEALSRKLHVRLSSERGNSRLVLV</sequence>
<dbReference type="EMBL" id="ML994610">
    <property type="protein sequence ID" value="KAF2195305.1"/>
    <property type="molecule type" value="Genomic_DNA"/>
</dbReference>
<evidence type="ECO:0000313" key="3">
    <source>
        <dbReference type="Proteomes" id="UP000800200"/>
    </source>
</evidence>
<evidence type="ECO:0000313" key="2">
    <source>
        <dbReference type="EMBL" id="KAF2195305.1"/>
    </source>
</evidence>
<keyword evidence="1" id="KW-0812">Transmembrane</keyword>